<keyword evidence="1 6" id="KW-0645">Protease</keyword>
<feature type="region of interest" description="Disordered" evidence="8">
    <location>
        <begin position="567"/>
        <end position="614"/>
    </location>
</feature>
<feature type="non-terminal residue" evidence="10">
    <location>
        <position position="777"/>
    </location>
</feature>
<feature type="region of interest" description="Disordered" evidence="8">
    <location>
        <begin position="155"/>
        <end position="188"/>
    </location>
</feature>
<feature type="active site" evidence="6">
    <location>
        <position position="364"/>
    </location>
</feature>
<feature type="binding site" evidence="6">
    <location>
        <position position="662"/>
    </location>
    <ligand>
        <name>Zn(2+)</name>
        <dbReference type="ChEBI" id="CHEBI:29105"/>
        <note>catalytic</note>
    </ligand>
</feature>
<comment type="caution">
    <text evidence="6">Lacks conserved residue(s) required for the propagation of feature annotation.</text>
</comment>
<keyword evidence="11" id="KW-1185">Reference proteome</keyword>
<feature type="binding site" evidence="6">
    <location>
        <position position="373"/>
    </location>
    <ligand>
        <name>Zn(2+)</name>
        <dbReference type="ChEBI" id="CHEBI:29105"/>
        <note>catalytic</note>
    </ligand>
</feature>
<sequence>MPFPKSPCLDITSDAALPSGRGMREQHHYSSSSTTPSRLQWTQSILLLHSIHLPHSQADRVFENAGKHVPEPTASETFDFTHTCETAVAIPLARPGDYVLLMSITQNLYVKCTIPDLSVQKLDSKLIQRKRQDTVDMCRIFNEETARLEQLNNARKSNRNRNINNSEAPNHRRMKRNVNSPYPGLKDDDKRRIENIVDKLYDDMEGNGQKVTYRQRRFSTMTTEKAVVNTTARRFHFAPAELLGPETTLTLRPDEPIEGKISWHKHWKHGIVPYFIDPNTYDSLLADTIIKAFDYFEKASCIRLQRLRERPTDKMSLQNVEWLYISNPYGLKQCVHSNERKANSGVQMVVFGYECLSLGEIVHEVMHILGFSHEHTRPDRDQYVTIIWDNIKPGYKKYFAIRPDDPLLSLSYDYASVLHYPARAFSKNGQSTVLTNSNVKIGQREGLSETDVQKIGIVYGRECVERNRQYLLKTCPSVVKRDREETKKPTQDEIEEYFKDRLWPYGIVNYRMRDRLEFSAEERENLKAVIRHIEKETCIQFRELTYDSVQAGEPAYTTTKSTVLETTPAMSDNEIKENDSSNEESGVQKSLTPTVSDYGQGINSDVVEPPTETTSRRHAANIMILSRSPKPGCVCPPPGRPNGNKILEISSDCFNSVNELLHLFVHVLGLDHQHNMHDRDLFLHIVWNNLTAEIGQEMQQKLPPAAAVGFPYDYQSVMHYPWLQITNGVTNIMYPIWNDGWAMGHWQGLSATDVQKLNLIYARQCDQRTALETINDD</sequence>
<evidence type="ECO:0000256" key="6">
    <source>
        <dbReference type="PROSITE-ProRule" id="PRU01211"/>
    </source>
</evidence>
<feature type="binding site" evidence="6">
    <location>
        <position position="672"/>
    </location>
    <ligand>
        <name>Zn(2+)</name>
        <dbReference type="ChEBI" id="CHEBI:29105"/>
        <note>catalytic</note>
    </ligand>
</feature>
<dbReference type="Gene3D" id="3.40.390.10">
    <property type="entry name" value="Collagenase (Catalytic Domain)"/>
    <property type="match status" value="2"/>
</dbReference>
<dbReference type="PANTHER" id="PTHR10127">
    <property type="entry name" value="DISCOIDIN, CUB, EGF, LAMININ , AND ZINC METALLOPROTEASE DOMAIN CONTAINING"/>
    <property type="match status" value="1"/>
</dbReference>
<reference evidence="10" key="1">
    <citation type="submission" date="2022-03" db="EMBL/GenBank/DDBJ databases">
        <authorList>
            <person name="Martin H S."/>
        </authorList>
    </citation>
    <scope>NUCLEOTIDE SEQUENCE</scope>
</reference>
<organism evidence="10 11">
    <name type="scientific">Iphiclides podalirius</name>
    <name type="common">scarce swallowtail</name>
    <dbReference type="NCBI Taxonomy" id="110791"/>
    <lineage>
        <taxon>Eukaryota</taxon>
        <taxon>Metazoa</taxon>
        <taxon>Ecdysozoa</taxon>
        <taxon>Arthropoda</taxon>
        <taxon>Hexapoda</taxon>
        <taxon>Insecta</taxon>
        <taxon>Pterygota</taxon>
        <taxon>Neoptera</taxon>
        <taxon>Endopterygota</taxon>
        <taxon>Lepidoptera</taxon>
        <taxon>Glossata</taxon>
        <taxon>Ditrysia</taxon>
        <taxon>Papilionoidea</taxon>
        <taxon>Papilionidae</taxon>
        <taxon>Papilioninae</taxon>
        <taxon>Iphiclides</taxon>
    </lineage>
</organism>
<proteinExistence type="predicted"/>
<dbReference type="EC" id="3.4.24.-" evidence="7"/>
<evidence type="ECO:0000256" key="8">
    <source>
        <dbReference type="SAM" id="MobiDB-lite"/>
    </source>
</evidence>
<evidence type="ECO:0000256" key="5">
    <source>
        <dbReference type="ARBA" id="ARBA00023049"/>
    </source>
</evidence>
<dbReference type="InterPro" id="IPR024079">
    <property type="entry name" value="MetalloPept_cat_dom_sf"/>
</dbReference>
<dbReference type="InterPro" id="IPR034035">
    <property type="entry name" value="Astacin-like_dom"/>
</dbReference>
<keyword evidence="5 6" id="KW-0482">Metalloprotease</keyword>
<evidence type="ECO:0000256" key="1">
    <source>
        <dbReference type="ARBA" id="ARBA00022670"/>
    </source>
</evidence>
<feature type="binding site" evidence="6">
    <location>
        <position position="363"/>
    </location>
    <ligand>
        <name>Zn(2+)</name>
        <dbReference type="ChEBI" id="CHEBI:29105"/>
        <note>catalytic</note>
    </ligand>
</feature>
<keyword evidence="4 6" id="KW-0862">Zinc</keyword>
<feature type="binding site" evidence="6">
    <location>
        <position position="666"/>
    </location>
    <ligand>
        <name>Zn(2+)</name>
        <dbReference type="ChEBI" id="CHEBI:29105"/>
        <note>catalytic</note>
    </ligand>
</feature>
<feature type="region of interest" description="Disordered" evidence="8">
    <location>
        <begin position="14"/>
        <end position="35"/>
    </location>
</feature>
<evidence type="ECO:0000256" key="3">
    <source>
        <dbReference type="ARBA" id="ARBA00022801"/>
    </source>
</evidence>
<name>A0ABN8IIE3_9NEOP</name>
<dbReference type="PANTHER" id="PTHR10127:SF780">
    <property type="entry name" value="METALLOENDOPEPTIDASE"/>
    <property type="match status" value="1"/>
</dbReference>
<dbReference type="CDD" id="cd04280">
    <property type="entry name" value="ZnMc_astacin_like"/>
    <property type="match status" value="1"/>
</dbReference>
<keyword evidence="3 6" id="KW-0378">Hydrolase</keyword>
<feature type="compositionally biased region" description="Low complexity" evidence="8">
    <location>
        <begin position="155"/>
        <end position="165"/>
    </location>
</feature>
<evidence type="ECO:0000256" key="4">
    <source>
        <dbReference type="ARBA" id="ARBA00022833"/>
    </source>
</evidence>
<keyword evidence="2 6" id="KW-0479">Metal-binding</keyword>
<dbReference type="SUPFAM" id="SSF55486">
    <property type="entry name" value="Metalloproteases ('zincins'), catalytic domain"/>
    <property type="match status" value="2"/>
</dbReference>
<dbReference type="EMBL" id="OW152832">
    <property type="protein sequence ID" value="CAH2052373.1"/>
    <property type="molecule type" value="Genomic_DNA"/>
</dbReference>
<feature type="domain" description="Peptidase M12A" evidence="9">
    <location>
        <begin position="255"/>
        <end position="464"/>
    </location>
</feature>
<dbReference type="Pfam" id="PF01400">
    <property type="entry name" value="Astacin"/>
    <property type="match status" value="2"/>
</dbReference>
<dbReference type="PROSITE" id="PS51864">
    <property type="entry name" value="ASTACIN"/>
    <property type="match status" value="2"/>
</dbReference>
<feature type="compositionally biased region" description="Polar residues" evidence="8">
    <location>
        <begin position="583"/>
        <end position="603"/>
    </location>
</feature>
<evidence type="ECO:0000313" key="10">
    <source>
        <dbReference type="EMBL" id="CAH2052373.1"/>
    </source>
</evidence>
<dbReference type="InterPro" id="IPR006026">
    <property type="entry name" value="Peptidase_Metallo"/>
</dbReference>
<dbReference type="Proteomes" id="UP000837857">
    <property type="component" value="Chromosome 20"/>
</dbReference>
<evidence type="ECO:0000256" key="7">
    <source>
        <dbReference type="RuleBase" id="RU361183"/>
    </source>
</evidence>
<evidence type="ECO:0000256" key="2">
    <source>
        <dbReference type="ARBA" id="ARBA00022723"/>
    </source>
</evidence>
<comment type="cofactor">
    <cofactor evidence="6 7">
        <name>Zn(2+)</name>
        <dbReference type="ChEBI" id="CHEBI:29105"/>
    </cofactor>
    <text evidence="6 7">Binds 1 zinc ion per subunit.</text>
</comment>
<feature type="binding site" evidence="6">
    <location>
        <position position="367"/>
    </location>
    <ligand>
        <name>Zn(2+)</name>
        <dbReference type="ChEBI" id="CHEBI:29105"/>
        <note>catalytic</note>
    </ligand>
</feature>
<evidence type="ECO:0000313" key="11">
    <source>
        <dbReference type="Proteomes" id="UP000837857"/>
    </source>
</evidence>
<feature type="domain" description="Peptidase M12A" evidence="9">
    <location>
        <begin position="488"/>
        <end position="766"/>
    </location>
</feature>
<dbReference type="InterPro" id="IPR001506">
    <property type="entry name" value="Peptidase_M12A"/>
</dbReference>
<protein>
    <recommendedName>
        <fullName evidence="7">Metalloendopeptidase</fullName>
        <ecNumber evidence="7">3.4.24.-</ecNumber>
    </recommendedName>
</protein>
<gene>
    <name evidence="10" type="ORF">IPOD504_LOCUS8194</name>
</gene>
<dbReference type="SMART" id="SM00235">
    <property type="entry name" value="ZnMc"/>
    <property type="match status" value="2"/>
</dbReference>
<evidence type="ECO:0000259" key="9">
    <source>
        <dbReference type="PROSITE" id="PS51864"/>
    </source>
</evidence>
<accession>A0ABN8IIE3</accession>
<dbReference type="PRINTS" id="PR00480">
    <property type="entry name" value="ASTACIN"/>
</dbReference>